<evidence type="ECO:0000313" key="10">
    <source>
        <dbReference type="EMBL" id="OPH83049.1"/>
    </source>
</evidence>
<dbReference type="Pfam" id="PF13720">
    <property type="entry name" value="Acetyltransf_11"/>
    <property type="match status" value="1"/>
</dbReference>
<dbReference type="Pfam" id="PF00132">
    <property type="entry name" value="Hexapep"/>
    <property type="match status" value="1"/>
</dbReference>
<keyword evidence="2 8" id="KW-0444">Lipid biosynthesis</keyword>
<dbReference type="NCBIfam" id="NF003657">
    <property type="entry name" value="PRK05289.1"/>
    <property type="match status" value="1"/>
</dbReference>
<feature type="domain" description="UDP N-acetylglucosamine O-acyltransferase C-terminal" evidence="9">
    <location>
        <begin position="176"/>
        <end position="256"/>
    </location>
</feature>
<dbReference type="Proteomes" id="UP000189940">
    <property type="component" value="Unassembled WGS sequence"/>
</dbReference>
<name>A0A1V4HYV0_NITVU</name>
<comment type="function">
    <text evidence="8">Involved in the biosynthesis of lipid A, a phosphorylated glycolipid that anchors the lipopolysaccharide to the outer membrane of the cell.</text>
</comment>
<accession>A0A1V4HYV0</accession>
<evidence type="ECO:0000256" key="4">
    <source>
        <dbReference type="ARBA" id="ARBA00022679"/>
    </source>
</evidence>
<evidence type="ECO:0000256" key="7">
    <source>
        <dbReference type="ARBA" id="ARBA00023315"/>
    </source>
</evidence>
<reference evidence="10 11" key="1">
    <citation type="submission" date="2017-02" db="EMBL/GenBank/DDBJ databases">
        <title>Genome sequence of the nitrite-oxidizing bacterium Nitrobacter vulgaris strain Ab1.</title>
        <authorList>
            <person name="Mellbye B.L."/>
            <person name="Davis E.W."/>
            <person name="Spieck E."/>
            <person name="Chang J.H."/>
            <person name="Bottomley P.J."/>
            <person name="Sayavedra-Soto L.A."/>
        </authorList>
    </citation>
    <scope>NUCLEOTIDE SEQUENCE [LARGE SCALE GENOMIC DNA]</scope>
    <source>
        <strain evidence="10 11">Ab1</strain>
    </source>
</reference>
<evidence type="ECO:0000313" key="11">
    <source>
        <dbReference type="Proteomes" id="UP000189940"/>
    </source>
</evidence>
<dbReference type="STRING" id="29421.B2M20_08635"/>
<comment type="pathway">
    <text evidence="8">Glycolipid biosynthesis; lipid IV(A) biosynthesis; lipid IV(A) from (3R)-3-hydroxytetradecanoyl-[acyl-carrier-protein] and UDP-N-acetyl-alpha-D-glucosamine: step 1/6.</text>
</comment>
<dbReference type="InterPro" id="IPR018357">
    <property type="entry name" value="Hexapep_transf_CS"/>
</dbReference>
<dbReference type="InterPro" id="IPR001451">
    <property type="entry name" value="Hexapep"/>
</dbReference>
<dbReference type="PANTHER" id="PTHR43480">
    <property type="entry name" value="ACYL-[ACYL-CARRIER-PROTEIN]--UDP-N-ACETYLGLUCOSAMINE O-ACYLTRANSFERASE"/>
    <property type="match status" value="1"/>
</dbReference>
<dbReference type="InterPro" id="IPR010137">
    <property type="entry name" value="Lipid_A_LpxA"/>
</dbReference>
<dbReference type="PANTHER" id="PTHR43480:SF1">
    <property type="entry name" value="ACYL-[ACYL-CARRIER-PROTEIN]--UDP-N-ACETYLGLUCOSAMINE O-ACYLTRANSFERASE, MITOCHONDRIAL-RELATED"/>
    <property type="match status" value="1"/>
</dbReference>
<evidence type="ECO:0000256" key="2">
    <source>
        <dbReference type="ARBA" id="ARBA00022516"/>
    </source>
</evidence>
<protein>
    <recommendedName>
        <fullName evidence="8">Acyl-[acyl-carrier-protein]--UDP-N-acetylglucosamine O-acyltransferase</fullName>
        <shortName evidence="8">UDP-N-acetylglucosamine acyltransferase</shortName>
        <ecNumber evidence="8">2.3.1.129</ecNumber>
    </recommendedName>
</protein>
<sequence>MGRIDPTARIEAGAVIGESTEIGPFCTVGPHVVLGPNCRLISHVSITGHTTIGANCTIYPFAALGGAPQDMGYGNEPTRLEIGDGCTIRESVTMNVGTPKDVGVTRIGARGFFMSYSHVGHDCQVGDDVIFANSATLGGHCKVGDFVYIGGLSAVHQFARIGRQAMIGGLTGIRGDVIPYGFVNGQHGHLEGLNVVGMRRRKFTRERLVKVRSFYQELFYGPGLFADRLQRVQSHASDDPAIAEILTFIGEDKHRPLCLPEGGANRSA</sequence>
<dbReference type="HAMAP" id="MF_00387">
    <property type="entry name" value="LpxA"/>
    <property type="match status" value="1"/>
</dbReference>
<dbReference type="CDD" id="cd03351">
    <property type="entry name" value="LbH_UDP-GlcNAc_AT"/>
    <property type="match status" value="1"/>
</dbReference>
<comment type="catalytic activity">
    <reaction evidence="8">
        <text>a (3R)-hydroxyacyl-[ACP] + UDP-N-acetyl-alpha-D-glucosamine = a UDP-3-O-[(3R)-3-hydroxyacyl]-N-acetyl-alpha-D-glucosamine + holo-[ACP]</text>
        <dbReference type="Rhea" id="RHEA:67812"/>
        <dbReference type="Rhea" id="RHEA-COMP:9685"/>
        <dbReference type="Rhea" id="RHEA-COMP:9945"/>
        <dbReference type="ChEBI" id="CHEBI:57705"/>
        <dbReference type="ChEBI" id="CHEBI:64479"/>
        <dbReference type="ChEBI" id="CHEBI:78827"/>
        <dbReference type="ChEBI" id="CHEBI:173225"/>
        <dbReference type="EC" id="2.3.1.129"/>
    </reaction>
</comment>
<evidence type="ECO:0000259" key="9">
    <source>
        <dbReference type="Pfam" id="PF13720"/>
    </source>
</evidence>
<dbReference type="InterPro" id="IPR037157">
    <property type="entry name" value="Acetyltransf_C_sf"/>
</dbReference>
<evidence type="ECO:0000256" key="5">
    <source>
        <dbReference type="ARBA" id="ARBA00022737"/>
    </source>
</evidence>
<dbReference type="EMBL" id="MWPQ01000039">
    <property type="protein sequence ID" value="OPH83049.1"/>
    <property type="molecule type" value="Genomic_DNA"/>
</dbReference>
<dbReference type="UniPathway" id="UPA00359">
    <property type="reaction ID" value="UER00477"/>
</dbReference>
<dbReference type="SUPFAM" id="SSF51161">
    <property type="entry name" value="Trimeric LpxA-like enzymes"/>
    <property type="match status" value="1"/>
</dbReference>
<evidence type="ECO:0000256" key="3">
    <source>
        <dbReference type="ARBA" id="ARBA00022556"/>
    </source>
</evidence>
<dbReference type="PIRSF" id="PIRSF000456">
    <property type="entry name" value="UDP-GlcNAc_acltr"/>
    <property type="match status" value="1"/>
</dbReference>
<keyword evidence="5 8" id="KW-0677">Repeat</keyword>
<evidence type="ECO:0000256" key="1">
    <source>
        <dbReference type="ARBA" id="ARBA00022490"/>
    </source>
</evidence>
<keyword evidence="4 8" id="KW-0808">Transferase</keyword>
<keyword evidence="7 8" id="KW-0012">Acyltransferase</keyword>
<dbReference type="GO" id="GO:0005737">
    <property type="term" value="C:cytoplasm"/>
    <property type="evidence" value="ECO:0007669"/>
    <property type="project" value="UniProtKB-SubCell"/>
</dbReference>
<proteinExistence type="inferred from homology"/>
<dbReference type="Gene3D" id="1.20.1180.10">
    <property type="entry name" value="Udp N-acetylglucosamine O-acyltransferase, C-terminal domain"/>
    <property type="match status" value="1"/>
</dbReference>
<dbReference type="RefSeq" id="WP_079446648.1">
    <property type="nucleotide sequence ID" value="NZ_MWPQ01000039.1"/>
</dbReference>
<dbReference type="OrthoDB" id="9807278at2"/>
<comment type="caution">
    <text evidence="10">The sequence shown here is derived from an EMBL/GenBank/DDBJ whole genome shotgun (WGS) entry which is preliminary data.</text>
</comment>
<dbReference type="GO" id="GO:0008780">
    <property type="term" value="F:acyl-[acyl-carrier-protein]-UDP-N-acetylglucosamine O-acyltransferase activity"/>
    <property type="evidence" value="ECO:0007669"/>
    <property type="project" value="UniProtKB-UniRule"/>
</dbReference>
<comment type="subcellular location">
    <subcellularLocation>
        <location evidence="8">Cytoplasm</location>
    </subcellularLocation>
</comment>
<keyword evidence="6 8" id="KW-0443">Lipid metabolism</keyword>
<keyword evidence="1 8" id="KW-0963">Cytoplasm</keyword>
<dbReference type="InterPro" id="IPR029098">
    <property type="entry name" value="Acetyltransf_C"/>
</dbReference>
<dbReference type="AlphaFoldDB" id="A0A1V4HYV0"/>
<dbReference type="Gene3D" id="2.160.10.10">
    <property type="entry name" value="Hexapeptide repeat proteins"/>
    <property type="match status" value="1"/>
</dbReference>
<dbReference type="EC" id="2.3.1.129" evidence="8"/>
<keyword evidence="3 8" id="KW-0441">Lipid A biosynthesis</keyword>
<comment type="subunit">
    <text evidence="8">Homotrimer.</text>
</comment>
<evidence type="ECO:0000256" key="8">
    <source>
        <dbReference type="HAMAP-Rule" id="MF_00387"/>
    </source>
</evidence>
<dbReference type="PROSITE" id="PS00101">
    <property type="entry name" value="HEXAPEP_TRANSFERASES"/>
    <property type="match status" value="1"/>
</dbReference>
<evidence type="ECO:0000256" key="6">
    <source>
        <dbReference type="ARBA" id="ARBA00023098"/>
    </source>
</evidence>
<organism evidence="10 11">
    <name type="scientific">Nitrobacter vulgaris</name>
    <dbReference type="NCBI Taxonomy" id="29421"/>
    <lineage>
        <taxon>Bacteria</taxon>
        <taxon>Pseudomonadati</taxon>
        <taxon>Pseudomonadota</taxon>
        <taxon>Alphaproteobacteria</taxon>
        <taxon>Hyphomicrobiales</taxon>
        <taxon>Nitrobacteraceae</taxon>
        <taxon>Nitrobacter</taxon>
    </lineage>
</organism>
<keyword evidence="11" id="KW-1185">Reference proteome</keyword>
<comment type="similarity">
    <text evidence="8">Belongs to the transferase hexapeptide repeat family. LpxA subfamily.</text>
</comment>
<dbReference type="NCBIfam" id="TIGR01852">
    <property type="entry name" value="lipid_A_lpxA"/>
    <property type="match status" value="1"/>
</dbReference>
<dbReference type="GO" id="GO:0009245">
    <property type="term" value="P:lipid A biosynthetic process"/>
    <property type="evidence" value="ECO:0007669"/>
    <property type="project" value="UniProtKB-UniRule"/>
</dbReference>
<dbReference type="GO" id="GO:0016020">
    <property type="term" value="C:membrane"/>
    <property type="evidence" value="ECO:0007669"/>
    <property type="project" value="GOC"/>
</dbReference>
<gene>
    <name evidence="8" type="primary">lpxA</name>
    <name evidence="10" type="ORF">B2M20_08635</name>
</gene>
<dbReference type="InterPro" id="IPR011004">
    <property type="entry name" value="Trimer_LpxA-like_sf"/>
</dbReference>